<feature type="compositionally biased region" description="Polar residues" evidence="2">
    <location>
        <begin position="104"/>
        <end position="119"/>
    </location>
</feature>
<feature type="compositionally biased region" description="Low complexity" evidence="2">
    <location>
        <begin position="32"/>
        <end position="46"/>
    </location>
</feature>
<feature type="compositionally biased region" description="Low complexity" evidence="2">
    <location>
        <begin position="77"/>
        <end position="88"/>
    </location>
</feature>
<evidence type="ECO:0000256" key="1">
    <source>
        <dbReference type="SAM" id="Coils"/>
    </source>
</evidence>
<feature type="region of interest" description="Disordered" evidence="2">
    <location>
        <begin position="1036"/>
        <end position="1056"/>
    </location>
</feature>
<protein>
    <submittedName>
        <fullName evidence="3">Uncharacterized protein</fullName>
    </submittedName>
</protein>
<feature type="coiled-coil region" evidence="1">
    <location>
        <begin position="482"/>
        <end position="509"/>
    </location>
</feature>
<name>W4G7D0_APHAT</name>
<accession>W4G7D0</accession>
<feature type="region of interest" description="Disordered" evidence="2">
    <location>
        <begin position="1098"/>
        <end position="1138"/>
    </location>
</feature>
<keyword evidence="1" id="KW-0175">Coiled coil</keyword>
<feature type="compositionally biased region" description="Pro residues" evidence="2">
    <location>
        <begin position="1111"/>
        <end position="1122"/>
    </location>
</feature>
<reference evidence="3" key="1">
    <citation type="submission" date="2013-12" db="EMBL/GenBank/DDBJ databases">
        <title>The Genome Sequence of Aphanomyces astaci APO3.</title>
        <authorList>
            <consortium name="The Broad Institute Genomics Platform"/>
            <person name="Russ C."/>
            <person name="Tyler B."/>
            <person name="van West P."/>
            <person name="Dieguez-Uribeondo J."/>
            <person name="Young S.K."/>
            <person name="Zeng Q."/>
            <person name="Gargeya S."/>
            <person name="Fitzgerald M."/>
            <person name="Abouelleil A."/>
            <person name="Alvarado L."/>
            <person name="Chapman S.B."/>
            <person name="Gainer-Dewar J."/>
            <person name="Goldberg J."/>
            <person name="Griggs A."/>
            <person name="Gujja S."/>
            <person name="Hansen M."/>
            <person name="Howarth C."/>
            <person name="Imamovic A."/>
            <person name="Ireland A."/>
            <person name="Larimer J."/>
            <person name="McCowan C."/>
            <person name="Murphy C."/>
            <person name="Pearson M."/>
            <person name="Poon T.W."/>
            <person name="Priest M."/>
            <person name="Roberts A."/>
            <person name="Saif S."/>
            <person name="Shea T."/>
            <person name="Sykes S."/>
            <person name="Wortman J."/>
            <person name="Nusbaum C."/>
            <person name="Birren B."/>
        </authorList>
    </citation>
    <scope>NUCLEOTIDE SEQUENCE [LARGE SCALE GENOMIC DNA]</scope>
    <source>
        <strain evidence="3">APO3</strain>
    </source>
</reference>
<dbReference type="STRING" id="112090.W4G7D0"/>
<feature type="compositionally biased region" description="Low complexity" evidence="2">
    <location>
        <begin position="243"/>
        <end position="255"/>
    </location>
</feature>
<feature type="compositionally biased region" description="Polar residues" evidence="2">
    <location>
        <begin position="353"/>
        <end position="374"/>
    </location>
</feature>
<organism evidence="3">
    <name type="scientific">Aphanomyces astaci</name>
    <name type="common">Crayfish plague agent</name>
    <dbReference type="NCBI Taxonomy" id="112090"/>
    <lineage>
        <taxon>Eukaryota</taxon>
        <taxon>Sar</taxon>
        <taxon>Stramenopiles</taxon>
        <taxon>Oomycota</taxon>
        <taxon>Saprolegniomycetes</taxon>
        <taxon>Saprolegniales</taxon>
        <taxon>Verrucalvaceae</taxon>
        <taxon>Aphanomyces</taxon>
    </lineage>
</organism>
<dbReference type="OrthoDB" id="73323at2759"/>
<sequence length="1426" mass="158265">MEDDDNRSADSREDLDDVQFDVAWDDILMDNSPSISPSSQSTSSSPKDTRSATTGKSKRMGARVDYFLGPTKADDVASASPTKAKSSTQEASWSQNGPPFDPIPTQSTPPATAPFQSTNPWDEVSLHALAGQRTSLHDDHISLPSTQHLARMVPTKSSEIDNLVATFSMSSSIDSDLQPPKKLSGQWECEDDVSVVVQGDRALPPSFPQVKMPSDILKPPLASSAIVVPLNSPTTHPSRRATDATSSASMSSRNPPSLPRIQGEANDNSEGPVVKRVKSSSSLPRVVDLLDTPQTPSNTLPRVTVATHVDDETTWKQLMQDDAAMASVKQALRDESSSSVPLSNAPRAKRKSFNSAAATTTPRSLPPDNTTHANTHPAPMKISLEESKRQDLWQTLRRGSLAMAPIKRTFLPPAPVVAVPSETCVSPSKSQTTLPDDPPTTTILATLDQKLAAFESYLGETQALRENLDEARATISDHVSRIDDLTRLNQVHEQTIQSLQMQLQQSTQRQTRDSETNATTISARVLAWESFSVQQQRRRRRQMLLVMTWHAWRGVCRLEKARRLAAATVVARLLERRAATHQALRRALQQLQQIGAIQAGSHEALQAKRMVGEYRRHTRETAVQCAMLLVTNSVRNHLSRARQSAFCKWKRIDQTLKGQQDSFRQGALKLKAWLSMHWIAATRLALQRWAHHHHTFGWQAAVDTAAAHAVEYKQAKECVFDLTCTANQLREANAALASQLTSQQDKTTSLRGELQLTKHGFVATVVRRMEREGARVWFQAWHDHTLVQQSTRVLQTTVAGLQTQLDERDRFTKSLDAYNQVLQGDLERFQFVHQDTRLAVDVLTKKLLREESKHQAVVDELAAVSAQLQSLCTIEWDDQYYHDHDDDDNANDMMSQPQLCPVQLLQASKDLVVERLIQVFGIHADQVTHMANASATGRGVYLMSWDNCYELVQSTLCRRHHVPPDGSNQAQPPSMSLAEDMEMLAQLDSFFPPPPITLRAFVMALSAFLTHMQAHTTDDSVRRRLAGFWRALIDASDENDDEGGGSRPSTPSTTAAWTRKHNKLSDDIIQNQEKLLAVLEHETAVVERAVLDKASLKHTYPTDDDGEPHEPLPVIPSTPPPTASRKDSSPTSPCDPDGWLALPQVRDLVLAYQVPLLQLYVKYATPHSYAMATSTPQSPFDRQIDLAVHTLAPRDIAMSLQGALKLFEDLKLFPVVFPPDTVATYYTAMATPHSPSPSPPPTSSQPPMMLTCPGFIKLFGACILTTYAGRPTSMSIRERLHTFFYELHWTATTTRHPKPCYVGQEIESILWPLFEYYSGSGGHNGPVPSSATSVSSAVPTTSDARLAMTAAKFCRFMADIAGADGSRSDAELMFRKAVRVSRGTALASQMAFDEFYMGIYYMHQLRDTTKRYDSPGDALREWMQLI</sequence>
<feature type="compositionally biased region" description="Polar residues" evidence="2">
    <location>
        <begin position="1047"/>
        <end position="1056"/>
    </location>
</feature>
<gene>
    <name evidence="3" type="ORF">H257_10579</name>
</gene>
<dbReference type="RefSeq" id="XP_009835478.1">
    <property type="nucleotide sequence ID" value="XM_009837176.1"/>
</dbReference>
<evidence type="ECO:0000313" key="3">
    <source>
        <dbReference type="EMBL" id="ETV74974.1"/>
    </source>
</evidence>
<feature type="region of interest" description="Disordered" evidence="2">
    <location>
        <begin position="228"/>
        <end position="281"/>
    </location>
</feature>
<feature type="region of interest" description="Disordered" evidence="2">
    <location>
        <begin position="23"/>
        <end position="119"/>
    </location>
</feature>
<evidence type="ECO:0000256" key="2">
    <source>
        <dbReference type="SAM" id="MobiDB-lite"/>
    </source>
</evidence>
<dbReference type="GeneID" id="20812575"/>
<dbReference type="EMBL" id="KI913142">
    <property type="protein sequence ID" value="ETV74974.1"/>
    <property type="molecule type" value="Genomic_DNA"/>
</dbReference>
<feature type="region of interest" description="Disordered" evidence="2">
    <location>
        <begin position="330"/>
        <end position="383"/>
    </location>
</feature>
<proteinExistence type="predicted"/>
<dbReference type="VEuPathDB" id="FungiDB:H257_10579"/>